<reference evidence="1" key="2">
    <citation type="journal article" date="2015" name="Fish Shellfish Immunol.">
        <title>Early steps in the European eel (Anguilla anguilla)-Vibrio vulnificus interaction in the gills: Role of the RtxA13 toxin.</title>
        <authorList>
            <person name="Callol A."/>
            <person name="Pajuelo D."/>
            <person name="Ebbesson L."/>
            <person name="Teles M."/>
            <person name="MacKenzie S."/>
            <person name="Amaro C."/>
        </authorList>
    </citation>
    <scope>NUCLEOTIDE SEQUENCE</scope>
</reference>
<dbReference type="AlphaFoldDB" id="A0A0E9WQ14"/>
<dbReference type="EMBL" id="GBXM01016221">
    <property type="protein sequence ID" value="JAH92356.1"/>
    <property type="molecule type" value="Transcribed_RNA"/>
</dbReference>
<proteinExistence type="predicted"/>
<protein>
    <submittedName>
        <fullName evidence="1">Uncharacterized protein</fullName>
    </submittedName>
</protein>
<accession>A0A0E9WQ14</accession>
<organism evidence="1">
    <name type="scientific">Anguilla anguilla</name>
    <name type="common">European freshwater eel</name>
    <name type="synonym">Muraena anguilla</name>
    <dbReference type="NCBI Taxonomy" id="7936"/>
    <lineage>
        <taxon>Eukaryota</taxon>
        <taxon>Metazoa</taxon>
        <taxon>Chordata</taxon>
        <taxon>Craniata</taxon>
        <taxon>Vertebrata</taxon>
        <taxon>Euteleostomi</taxon>
        <taxon>Actinopterygii</taxon>
        <taxon>Neopterygii</taxon>
        <taxon>Teleostei</taxon>
        <taxon>Anguilliformes</taxon>
        <taxon>Anguillidae</taxon>
        <taxon>Anguilla</taxon>
    </lineage>
</organism>
<sequence length="53" mass="5869">MFASRPLRGLDWLGCPFESFANSSVRDETKVSFSAKSLCSLLISRPCGEKELT</sequence>
<reference evidence="1" key="1">
    <citation type="submission" date="2014-11" db="EMBL/GenBank/DDBJ databases">
        <authorList>
            <person name="Amaro Gonzalez C."/>
        </authorList>
    </citation>
    <scope>NUCLEOTIDE SEQUENCE</scope>
</reference>
<evidence type="ECO:0000313" key="1">
    <source>
        <dbReference type="EMBL" id="JAH92356.1"/>
    </source>
</evidence>
<name>A0A0E9WQ14_ANGAN</name>